<keyword evidence="1" id="KW-0732">Signal</keyword>
<evidence type="ECO:0000313" key="2">
    <source>
        <dbReference type="EMBL" id="KAA8580611.1"/>
    </source>
</evidence>
<organism evidence="2 3">
    <name type="scientific">Etheostoma spectabile</name>
    <name type="common">orangethroat darter</name>
    <dbReference type="NCBI Taxonomy" id="54343"/>
    <lineage>
        <taxon>Eukaryota</taxon>
        <taxon>Metazoa</taxon>
        <taxon>Chordata</taxon>
        <taxon>Craniata</taxon>
        <taxon>Vertebrata</taxon>
        <taxon>Euteleostomi</taxon>
        <taxon>Actinopterygii</taxon>
        <taxon>Neopterygii</taxon>
        <taxon>Teleostei</taxon>
        <taxon>Neoteleostei</taxon>
        <taxon>Acanthomorphata</taxon>
        <taxon>Eupercaria</taxon>
        <taxon>Perciformes</taxon>
        <taxon>Percoidei</taxon>
        <taxon>Percidae</taxon>
        <taxon>Etheostomatinae</taxon>
        <taxon>Etheostoma</taxon>
    </lineage>
</organism>
<gene>
    <name evidence="2" type="ORF">FQN60_013569</name>
</gene>
<accession>A0A5J5CKI2</accession>
<dbReference type="EMBL" id="VOFY01000022">
    <property type="protein sequence ID" value="KAA8580611.1"/>
    <property type="molecule type" value="Genomic_DNA"/>
</dbReference>
<sequence>MFKMRGVTLLCLLGIGLTASTQSMLERGVLLPMENENGTNTTTNSSLVIEDRRQYNIVQQKTFLQAASQGPQFKSRDG</sequence>
<reference evidence="2 3" key="1">
    <citation type="submission" date="2019-08" db="EMBL/GenBank/DDBJ databases">
        <title>A chromosome-level genome assembly, high-density linkage maps, and genome scans reveal the genomic architecture of hybrid incompatibilities underlying speciation via character displacement in darters (Percidae: Etheostominae).</title>
        <authorList>
            <person name="Moran R.L."/>
            <person name="Catchen J.M."/>
            <person name="Fuller R.C."/>
        </authorList>
    </citation>
    <scope>NUCLEOTIDE SEQUENCE [LARGE SCALE GENOMIC DNA]</scope>
    <source>
        <strain evidence="2">EspeVRDwgs_2016</strain>
        <tissue evidence="2">Muscle</tissue>
    </source>
</reference>
<dbReference type="AlphaFoldDB" id="A0A5J5CKI2"/>
<evidence type="ECO:0000256" key="1">
    <source>
        <dbReference type="SAM" id="SignalP"/>
    </source>
</evidence>
<keyword evidence="3" id="KW-1185">Reference proteome</keyword>
<protein>
    <submittedName>
        <fullName evidence="2">Uncharacterized protein</fullName>
    </submittedName>
</protein>
<name>A0A5J5CKI2_9PERO</name>
<feature type="chain" id="PRO_5023924884" evidence="1">
    <location>
        <begin position="19"/>
        <end position="78"/>
    </location>
</feature>
<evidence type="ECO:0000313" key="3">
    <source>
        <dbReference type="Proteomes" id="UP000327493"/>
    </source>
</evidence>
<dbReference type="Proteomes" id="UP000327493">
    <property type="component" value="Chromosome 22"/>
</dbReference>
<feature type="signal peptide" evidence="1">
    <location>
        <begin position="1"/>
        <end position="18"/>
    </location>
</feature>
<proteinExistence type="predicted"/>
<comment type="caution">
    <text evidence="2">The sequence shown here is derived from an EMBL/GenBank/DDBJ whole genome shotgun (WGS) entry which is preliminary data.</text>
</comment>